<keyword evidence="1" id="KW-1133">Transmembrane helix</keyword>
<protein>
    <recommendedName>
        <fullName evidence="4">Integral membrane protein</fullName>
    </recommendedName>
</protein>
<name>A0ABP8DCN4_9ACTN</name>
<feature type="transmembrane region" description="Helical" evidence="1">
    <location>
        <begin position="85"/>
        <end position="103"/>
    </location>
</feature>
<gene>
    <name evidence="2" type="ORF">GCM10022255_050840</name>
</gene>
<accession>A0ABP8DCN4</accession>
<dbReference type="Proteomes" id="UP001500620">
    <property type="component" value="Unassembled WGS sequence"/>
</dbReference>
<feature type="transmembrane region" description="Helical" evidence="1">
    <location>
        <begin position="12"/>
        <end position="29"/>
    </location>
</feature>
<keyword evidence="3" id="KW-1185">Reference proteome</keyword>
<sequence>MPQRLILRATEEGTAAGIYGVIVASGVMATSHAHSATATAIAVLLTLAVYWSAERYSRLVAERIHEGHRPAWAVVRRQLSTGWEIVTASALPLFVLVVLDILGVGQYPAVLGALLCSTGLLCLAGWEVGRSGRLSRAERIVSAAVACSFGIVLFALKAALH</sequence>
<keyword evidence="1" id="KW-0812">Transmembrane</keyword>
<keyword evidence="1" id="KW-0472">Membrane</keyword>
<proteinExistence type="predicted"/>
<feature type="transmembrane region" description="Helical" evidence="1">
    <location>
        <begin position="35"/>
        <end position="53"/>
    </location>
</feature>
<comment type="caution">
    <text evidence="2">The sequence shown here is derived from an EMBL/GenBank/DDBJ whole genome shotgun (WGS) entry which is preliminary data.</text>
</comment>
<organism evidence="2 3">
    <name type="scientific">Dactylosporangium darangshiense</name>
    <dbReference type="NCBI Taxonomy" id="579108"/>
    <lineage>
        <taxon>Bacteria</taxon>
        <taxon>Bacillati</taxon>
        <taxon>Actinomycetota</taxon>
        <taxon>Actinomycetes</taxon>
        <taxon>Micromonosporales</taxon>
        <taxon>Micromonosporaceae</taxon>
        <taxon>Dactylosporangium</taxon>
    </lineage>
</organism>
<reference evidence="3" key="1">
    <citation type="journal article" date="2019" name="Int. J. Syst. Evol. Microbiol.">
        <title>The Global Catalogue of Microorganisms (GCM) 10K type strain sequencing project: providing services to taxonomists for standard genome sequencing and annotation.</title>
        <authorList>
            <consortium name="The Broad Institute Genomics Platform"/>
            <consortium name="The Broad Institute Genome Sequencing Center for Infectious Disease"/>
            <person name="Wu L."/>
            <person name="Ma J."/>
        </authorList>
    </citation>
    <scope>NUCLEOTIDE SEQUENCE [LARGE SCALE GENOMIC DNA]</scope>
    <source>
        <strain evidence="3">JCM 17441</strain>
    </source>
</reference>
<evidence type="ECO:0000256" key="1">
    <source>
        <dbReference type="SAM" id="Phobius"/>
    </source>
</evidence>
<dbReference type="RefSeq" id="WP_345129798.1">
    <property type="nucleotide sequence ID" value="NZ_BAABAT010000014.1"/>
</dbReference>
<evidence type="ECO:0008006" key="4">
    <source>
        <dbReference type="Google" id="ProtNLM"/>
    </source>
</evidence>
<feature type="transmembrane region" description="Helical" evidence="1">
    <location>
        <begin position="109"/>
        <end position="128"/>
    </location>
</feature>
<evidence type="ECO:0000313" key="2">
    <source>
        <dbReference type="EMBL" id="GAA4252748.1"/>
    </source>
</evidence>
<evidence type="ECO:0000313" key="3">
    <source>
        <dbReference type="Proteomes" id="UP001500620"/>
    </source>
</evidence>
<dbReference type="EMBL" id="BAABAT010000014">
    <property type="protein sequence ID" value="GAA4252748.1"/>
    <property type="molecule type" value="Genomic_DNA"/>
</dbReference>
<feature type="transmembrane region" description="Helical" evidence="1">
    <location>
        <begin position="140"/>
        <end position="160"/>
    </location>
</feature>